<comment type="caution">
    <text evidence="1">The sequence shown here is derived from an EMBL/GenBank/DDBJ whole genome shotgun (WGS) entry which is preliminary data.</text>
</comment>
<dbReference type="RefSeq" id="WP_145735101.1">
    <property type="nucleotide sequence ID" value="NZ_VITR01000014.1"/>
</dbReference>
<dbReference type="InterPro" id="IPR021070">
    <property type="entry name" value="Killing_trait_RebB"/>
</dbReference>
<dbReference type="OrthoDB" id="8594924at2"/>
<organism evidence="1 2">
    <name type="scientific">Nitrospirillum amazonense</name>
    <dbReference type="NCBI Taxonomy" id="28077"/>
    <lineage>
        <taxon>Bacteria</taxon>
        <taxon>Pseudomonadati</taxon>
        <taxon>Pseudomonadota</taxon>
        <taxon>Alphaproteobacteria</taxon>
        <taxon>Rhodospirillales</taxon>
        <taxon>Azospirillaceae</taxon>
        <taxon>Nitrospirillum</taxon>
    </lineage>
</organism>
<proteinExistence type="predicted"/>
<evidence type="ECO:0000313" key="2">
    <source>
        <dbReference type="Proteomes" id="UP000315751"/>
    </source>
</evidence>
<gene>
    <name evidence="1" type="ORF">FBZ90_114151</name>
</gene>
<name>A0A560GUF5_9PROT</name>
<evidence type="ECO:0000313" key="1">
    <source>
        <dbReference type="EMBL" id="TWB37662.1"/>
    </source>
</evidence>
<dbReference type="Pfam" id="PF11747">
    <property type="entry name" value="RebB"/>
    <property type="match status" value="1"/>
</dbReference>
<dbReference type="Proteomes" id="UP000315751">
    <property type="component" value="Unassembled WGS sequence"/>
</dbReference>
<sequence>MAFPTVVNSQITDSVTQSNVKVVGETPAQAEGELFQTMAESTGTSMEGGAPPASATE</sequence>
<reference evidence="1 2" key="1">
    <citation type="submission" date="2019-06" db="EMBL/GenBank/DDBJ databases">
        <title>Genomic Encyclopedia of Type Strains, Phase IV (KMG-V): Genome sequencing to study the core and pangenomes of soil and plant-associated prokaryotes.</title>
        <authorList>
            <person name="Whitman W."/>
        </authorList>
    </citation>
    <scope>NUCLEOTIDE SEQUENCE [LARGE SCALE GENOMIC DNA]</scope>
    <source>
        <strain evidence="1 2">BR 11622</strain>
    </source>
</reference>
<protein>
    <submittedName>
        <fullName evidence="1">Killing trait domain-containing protein</fullName>
    </submittedName>
</protein>
<dbReference type="EMBL" id="VITR01000014">
    <property type="protein sequence ID" value="TWB37662.1"/>
    <property type="molecule type" value="Genomic_DNA"/>
</dbReference>
<dbReference type="AlphaFoldDB" id="A0A560GUF5"/>
<keyword evidence="2" id="KW-1185">Reference proteome</keyword>
<accession>A0A560GUF5</accession>